<dbReference type="EMBL" id="QZWZ01000001">
    <property type="protein sequence ID" value="RJT42637.1"/>
    <property type="molecule type" value="Genomic_DNA"/>
</dbReference>
<reference evidence="8 9" key="1">
    <citation type="submission" date="2018-09" db="EMBL/GenBank/DDBJ databases">
        <title>Mesorhizobium carmichaelinearum sp. nov. isolated from Carmichaelinea spp. root nodules in New Zealand.</title>
        <authorList>
            <person name="De Meyer S.E."/>
        </authorList>
    </citation>
    <scope>NUCLEOTIDE SEQUENCE [LARGE SCALE GENOMIC DNA]</scope>
    <source>
        <strain evidence="8 9">ICMP19557</strain>
    </source>
</reference>
<keyword evidence="6 7" id="KW-0472">Membrane</keyword>
<dbReference type="PANTHER" id="PTHR30250:SF10">
    <property type="entry name" value="LIPOPOLYSACCHARIDE BIOSYNTHESIS PROTEIN WZXC"/>
    <property type="match status" value="1"/>
</dbReference>
<dbReference type="GO" id="GO:0005886">
    <property type="term" value="C:plasma membrane"/>
    <property type="evidence" value="ECO:0007669"/>
    <property type="project" value="UniProtKB-SubCell"/>
</dbReference>
<feature type="transmembrane region" description="Helical" evidence="7">
    <location>
        <begin position="51"/>
        <end position="70"/>
    </location>
</feature>
<dbReference type="Pfam" id="PF13440">
    <property type="entry name" value="Polysacc_synt_3"/>
    <property type="match status" value="1"/>
</dbReference>
<proteinExistence type="inferred from homology"/>
<name>A0A3A5KZX3_9HYPH</name>
<feature type="transmembrane region" description="Helical" evidence="7">
    <location>
        <begin position="421"/>
        <end position="441"/>
    </location>
</feature>
<keyword evidence="5 7" id="KW-1133">Transmembrane helix</keyword>
<dbReference type="Proteomes" id="UP000272706">
    <property type="component" value="Unassembled WGS sequence"/>
</dbReference>
<dbReference type="InterPro" id="IPR050833">
    <property type="entry name" value="Poly_Biosynth_Transport"/>
</dbReference>
<evidence type="ECO:0000256" key="1">
    <source>
        <dbReference type="ARBA" id="ARBA00004651"/>
    </source>
</evidence>
<evidence type="ECO:0000313" key="9">
    <source>
        <dbReference type="Proteomes" id="UP000272706"/>
    </source>
</evidence>
<dbReference type="CDD" id="cd13127">
    <property type="entry name" value="MATE_tuaB_like"/>
    <property type="match status" value="1"/>
</dbReference>
<dbReference type="AlphaFoldDB" id="A0A3A5KZX3"/>
<keyword evidence="4 7" id="KW-0812">Transmembrane</keyword>
<evidence type="ECO:0000256" key="5">
    <source>
        <dbReference type="ARBA" id="ARBA00022989"/>
    </source>
</evidence>
<sequence length="498" mass="53757">MEANIFDPPEGSLRRSVGRGAIVTAMAQSVRVATQIISVIVLSRLLSPQDFGVVAMCAPVLAFIALFQDFGLTQATIQKTGIRHDEVNSLFWINVAVSAVLACVLAGAAPLVADFYGEPRVSGLVAALGLQIMAYGLGAQHLALLTRRMQFTRLAIIDVCSAVTGLAVSIAWTFIDRSYWALFAGTLTGAVLPTLCYWASSRWRPDMPRKVEGIGQLLNFGAGITGFNFANFFARNLDNVLIGKYWGEAQLGLYDRAYKLLLFPLSQITNPLSKVMVPALSRLKDEPDRYRSAYLRVMPLILLVALPGVAFATAMSNVLIPFVLGEQWRQSSDIFLALGFAGLLQPLNNPAGWLFVSQGRSGDFMRWGIVTAVTSVLAFLVGLPYGALGVAIAYAVSEYLRTPFLWLYVGKTGPLKAHHMLRAATPFVLGAHLALAAVWFAKPFLPQQHIVAMAGAVVLAYVTTILVALCFAAGRESLREALKLVPMRAPAAVPSGAK</sequence>
<feature type="transmembrane region" description="Helical" evidence="7">
    <location>
        <begin position="181"/>
        <end position="200"/>
    </location>
</feature>
<evidence type="ECO:0000256" key="3">
    <source>
        <dbReference type="ARBA" id="ARBA00022475"/>
    </source>
</evidence>
<dbReference type="OrthoDB" id="7605542at2"/>
<evidence type="ECO:0000256" key="6">
    <source>
        <dbReference type="ARBA" id="ARBA00023136"/>
    </source>
</evidence>
<dbReference type="RefSeq" id="WP_120011979.1">
    <property type="nucleotide sequence ID" value="NZ_QZWZ01000001.1"/>
</dbReference>
<feature type="transmembrane region" description="Helical" evidence="7">
    <location>
        <begin position="124"/>
        <end position="144"/>
    </location>
</feature>
<feature type="transmembrane region" description="Helical" evidence="7">
    <location>
        <begin position="156"/>
        <end position="175"/>
    </location>
</feature>
<feature type="transmembrane region" description="Helical" evidence="7">
    <location>
        <begin position="334"/>
        <end position="355"/>
    </location>
</feature>
<evidence type="ECO:0000256" key="2">
    <source>
        <dbReference type="ARBA" id="ARBA00007430"/>
    </source>
</evidence>
<evidence type="ECO:0000256" key="7">
    <source>
        <dbReference type="SAM" id="Phobius"/>
    </source>
</evidence>
<evidence type="ECO:0000313" key="8">
    <source>
        <dbReference type="EMBL" id="RJT42637.1"/>
    </source>
</evidence>
<feature type="transmembrane region" description="Helical" evidence="7">
    <location>
        <begin position="453"/>
        <end position="474"/>
    </location>
</feature>
<comment type="similarity">
    <text evidence="2">Belongs to the polysaccharide synthase family.</text>
</comment>
<comment type="subcellular location">
    <subcellularLocation>
        <location evidence="1">Cell membrane</location>
        <topology evidence="1">Multi-pass membrane protein</topology>
    </subcellularLocation>
</comment>
<organism evidence="8 9">
    <name type="scientific">Mesorhizobium waimense</name>
    <dbReference type="NCBI Taxonomy" id="1300307"/>
    <lineage>
        <taxon>Bacteria</taxon>
        <taxon>Pseudomonadati</taxon>
        <taxon>Pseudomonadota</taxon>
        <taxon>Alphaproteobacteria</taxon>
        <taxon>Hyphomicrobiales</taxon>
        <taxon>Phyllobacteriaceae</taxon>
        <taxon>Mesorhizobium</taxon>
    </lineage>
</organism>
<keyword evidence="9" id="KW-1185">Reference proteome</keyword>
<keyword evidence="3" id="KW-1003">Cell membrane</keyword>
<feature type="transmembrane region" description="Helical" evidence="7">
    <location>
        <begin position="91"/>
        <end position="112"/>
    </location>
</feature>
<evidence type="ECO:0000256" key="4">
    <source>
        <dbReference type="ARBA" id="ARBA00022692"/>
    </source>
</evidence>
<accession>A0A3A5KZX3</accession>
<dbReference type="PANTHER" id="PTHR30250">
    <property type="entry name" value="PST FAMILY PREDICTED COLANIC ACID TRANSPORTER"/>
    <property type="match status" value="1"/>
</dbReference>
<protein>
    <submittedName>
        <fullName evidence="8">Lipopolysaccharide biosynthesis protein</fullName>
    </submittedName>
</protein>
<comment type="caution">
    <text evidence="8">The sequence shown here is derived from an EMBL/GenBank/DDBJ whole genome shotgun (WGS) entry which is preliminary data.</text>
</comment>
<feature type="transmembrane region" description="Helical" evidence="7">
    <location>
        <begin position="293"/>
        <end position="314"/>
    </location>
</feature>
<gene>
    <name evidence="8" type="ORF">D3227_01925</name>
</gene>